<reference evidence="6" key="1">
    <citation type="journal article" date="2019" name="Int. J. Syst. Evol. Microbiol.">
        <title>The Global Catalogue of Microorganisms (GCM) 10K type strain sequencing project: providing services to taxonomists for standard genome sequencing and annotation.</title>
        <authorList>
            <consortium name="The Broad Institute Genomics Platform"/>
            <consortium name="The Broad Institute Genome Sequencing Center for Infectious Disease"/>
            <person name="Wu L."/>
            <person name="Ma J."/>
        </authorList>
    </citation>
    <scope>NUCLEOTIDE SEQUENCE [LARGE SCALE GENOMIC DNA]</scope>
    <source>
        <strain evidence="6">CCUG 56752</strain>
    </source>
</reference>
<dbReference type="PANTHER" id="PTHR43280:SF2">
    <property type="entry name" value="HTH-TYPE TRANSCRIPTIONAL REGULATOR EXSA"/>
    <property type="match status" value="1"/>
</dbReference>
<keyword evidence="1" id="KW-0805">Transcription regulation</keyword>
<name>A0ABW3GKJ0_9FLAO</name>
<organism evidence="5 6">
    <name type="scientific">Psychroflexus salinarum</name>
    <dbReference type="NCBI Taxonomy" id="546024"/>
    <lineage>
        <taxon>Bacteria</taxon>
        <taxon>Pseudomonadati</taxon>
        <taxon>Bacteroidota</taxon>
        <taxon>Flavobacteriia</taxon>
        <taxon>Flavobacteriales</taxon>
        <taxon>Flavobacteriaceae</taxon>
        <taxon>Psychroflexus</taxon>
    </lineage>
</organism>
<keyword evidence="3" id="KW-0804">Transcription</keyword>
<protein>
    <submittedName>
        <fullName evidence="5">Helix-turn-helix domain-containing protein</fullName>
    </submittedName>
</protein>
<accession>A0ABW3GKJ0</accession>
<dbReference type="InterPro" id="IPR009057">
    <property type="entry name" value="Homeodomain-like_sf"/>
</dbReference>
<dbReference type="Proteomes" id="UP001597049">
    <property type="component" value="Unassembled WGS sequence"/>
</dbReference>
<sequence>MKLYIKDMVCLLGEAQVKEELKKLKISYVIVDDGMVDLPHDLGDLLRGKLSKSLLSYGLKLHDEKKTLLIEKIKTTIKEMIRYTDGLPVMCYSAYISMNLHYDYTYLSNVFSEVCSTSIQQFIILSKIERVKEFFLTSDISLSEISFLLHYSSVAHLSSQFKKITGLSPSCYKAMMHQNENILNI</sequence>
<dbReference type="SUPFAM" id="SSF46689">
    <property type="entry name" value="Homeodomain-like"/>
    <property type="match status" value="1"/>
</dbReference>
<dbReference type="Gene3D" id="1.10.10.60">
    <property type="entry name" value="Homeodomain-like"/>
    <property type="match status" value="1"/>
</dbReference>
<dbReference type="InterPro" id="IPR018060">
    <property type="entry name" value="HTH_AraC"/>
</dbReference>
<comment type="caution">
    <text evidence="5">The sequence shown here is derived from an EMBL/GenBank/DDBJ whole genome shotgun (WGS) entry which is preliminary data.</text>
</comment>
<evidence type="ECO:0000313" key="6">
    <source>
        <dbReference type="Proteomes" id="UP001597049"/>
    </source>
</evidence>
<proteinExistence type="predicted"/>
<evidence type="ECO:0000256" key="1">
    <source>
        <dbReference type="ARBA" id="ARBA00023015"/>
    </source>
</evidence>
<dbReference type="PANTHER" id="PTHR43280">
    <property type="entry name" value="ARAC-FAMILY TRANSCRIPTIONAL REGULATOR"/>
    <property type="match status" value="1"/>
</dbReference>
<dbReference type="RefSeq" id="WP_379656451.1">
    <property type="nucleotide sequence ID" value="NZ_JBHTIV010000002.1"/>
</dbReference>
<dbReference type="EMBL" id="JBHTIV010000002">
    <property type="protein sequence ID" value="MFD0931112.1"/>
    <property type="molecule type" value="Genomic_DNA"/>
</dbReference>
<gene>
    <name evidence="5" type="ORF">ACFQ0R_00725</name>
</gene>
<evidence type="ECO:0000259" key="4">
    <source>
        <dbReference type="PROSITE" id="PS01124"/>
    </source>
</evidence>
<keyword evidence="2" id="KW-0238">DNA-binding</keyword>
<evidence type="ECO:0000256" key="2">
    <source>
        <dbReference type="ARBA" id="ARBA00023125"/>
    </source>
</evidence>
<dbReference type="PROSITE" id="PS01124">
    <property type="entry name" value="HTH_ARAC_FAMILY_2"/>
    <property type="match status" value="1"/>
</dbReference>
<dbReference type="SMART" id="SM00342">
    <property type="entry name" value="HTH_ARAC"/>
    <property type="match status" value="1"/>
</dbReference>
<dbReference type="Pfam" id="PF12833">
    <property type="entry name" value="HTH_18"/>
    <property type="match status" value="1"/>
</dbReference>
<evidence type="ECO:0000313" key="5">
    <source>
        <dbReference type="EMBL" id="MFD0931112.1"/>
    </source>
</evidence>
<feature type="domain" description="HTH araC/xylS-type" evidence="4">
    <location>
        <begin position="71"/>
        <end position="175"/>
    </location>
</feature>
<keyword evidence="6" id="KW-1185">Reference proteome</keyword>
<evidence type="ECO:0000256" key="3">
    <source>
        <dbReference type="ARBA" id="ARBA00023163"/>
    </source>
</evidence>